<evidence type="ECO:0000313" key="1">
    <source>
        <dbReference type="EMBL" id="WUV43998.1"/>
    </source>
</evidence>
<name>A0ABZ1YLS4_9NOCA</name>
<dbReference type="Gene3D" id="3.90.1140.10">
    <property type="entry name" value="Cyclic phosphodiesterase"/>
    <property type="match status" value="1"/>
</dbReference>
<accession>A0ABZ1YLS4</accession>
<dbReference type="Proteomes" id="UP001432062">
    <property type="component" value="Chromosome"/>
</dbReference>
<dbReference type="InterPro" id="IPR009097">
    <property type="entry name" value="Cyclic_Pdiesterase"/>
</dbReference>
<dbReference type="EMBL" id="CP109441">
    <property type="protein sequence ID" value="WUV43998.1"/>
    <property type="molecule type" value="Genomic_DNA"/>
</dbReference>
<proteinExistence type="predicted"/>
<keyword evidence="2" id="KW-1185">Reference proteome</keyword>
<reference evidence="1" key="1">
    <citation type="submission" date="2022-10" db="EMBL/GenBank/DDBJ databases">
        <title>The complete genomes of actinobacterial strains from the NBC collection.</title>
        <authorList>
            <person name="Joergensen T.S."/>
            <person name="Alvarez Arevalo M."/>
            <person name="Sterndorff E.B."/>
            <person name="Faurdal D."/>
            <person name="Vuksanovic O."/>
            <person name="Mourched A.-S."/>
            <person name="Charusanti P."/>
            <person name="Shaw S."/>
            <person name="Blin K."/>
            <person name="Weber T."/>
        </authorList>
    </citation>
    <scope>NUCLEOTIDE SEQUENCE</scope>
    <source>
        <strain evidence="1">NBC_01482</strain>
    </source>
</reference>
<keyword evidence="1" id="KW-0436">Ligase</keyword>
<gene>
    <name evidence="1" type="ORF">OG563_33050</name>
</gene>
<dbReference type="GO" id="GO:0016874">
    <property type="term" value="F:ligase activity"/>
    <property type="evidence" value="ECO:0007669"/>
    <property type="project" value="UniProtKB-KW"/>
</dbReference>
<dbReference type="Pfam" id="PF13563">
    <property type="entry name" value="2_5_RNA_ligase2"/>
    <property type="match status" value="1"/>
</dbReference>
<protein>
    <submittedName>
        <fullName evidence="1">2'-5' RNA ligase family protein</fullName>
    </submittedName>
</protein>
<sequence length="217" mass="24405">MAQDSTWDHWWWRPGWRLGRSFYTWHVTFAENSPVARLVDLFAPTLAQIPTMDAVSREGLHVTIQGIGFTDEVVAAGDVERIADAASGHLSRREPFDASIGPPTVDEETIGMPIADPEGLQWVRNDLQRAIADVWGLGNVPERDDRFQPHLTLAYSTGAASMTGLRDILTRNQLSHIEVVEHVTAVSLIELNRDNHRYEWREIAKVPLGTPRSLEVH</sequence>
<dbReference type="RefSeq" id="WP_329406655.1">
    <property type="nucleotide sequence ID" value="NZ_CP109441.1"/>
</dbReference>
<dbReference type="SUPFAM" id="SSF55144">
    <property type="entry name" value="LigT-like"/>
    <property type="match status" value="1"/>
</dbReference>
<evidence type="ECO:0000313" key="2">
    <source>
        <dbReference type="Proteomes" id="UP001432062"/>
    </source>
</evidence>
<organism evidence="1 2">
    <name type="scientific">Nocardia vinacea</name>
    <dbReference type="NCBI Taxonomy" id="96468"/>
    <lineage>
        <taxon>Bacteria</taxon>
        <taxon>Bacillati</taxon>
        <taxon>Actinomycetota</taxon>
        <taxon>Actinomycetes</taxon>
        <taxon>Mycobacteriales</taxon>
        <taxon>Nocardiaceae</taxon>
        <taxon>Nocardia</taxon>
    </lineage>
</organism>